<dbReference type="Gene3D" id="3.40.50.80">
    <property type="entry name" value="Nucleotide-binding domain of ferredoxin-NADP reductase (FNR) module"/>
    <property type="match status" value="1"/>
</dbReference>
<reference evidence="2 3" key="1">
    <citation type="submission" date="2019-06" db="EMBL/GenBank/DDBJ databases">
        <title>Sequencing the genomes of 1000 actinobacteria strains.</title>
        <authorList>
            <person name="Klenk H.-P."/>
        </authorList>
    </citation>
    <scope>NUCLEOTIDE SEQUENCE [LARGE SCALE GENOMIC DNA]</scope>
    <source>
        <strain evidence="2 3">DSM 24683</strain>
    </source>
</reference>
<dbReference type="CDD" id="cd06193">
    <property type="entry name" value="siderophore_interacting"/>
    <property type="match status" value="1"/>
</dbReference>
<comment type="caution">
    <text evidence="2">The sequence shown here is derived from an EMBL/GenBank/DDBJ whole genome shotgun (WGS) entry which is preliminary data.</text>
</comment>
<evidence type="ECO:0000313" key="3">
    <source>
        <dbReference type="Proteomes" id="UP000318380"/>
    </source>
</evidence>
<keyword evidence="3" id="KW-1185">Reference proteome</keyword>
<dbReference type="Proteomes" id="UP000318380">
    <property type="component" value="Unassembled WGS sequence"/>
</dbReference>
<dbReference type="InterPro" id="IPR017938">
    <property type="entry name" value="Riboflavin_synthase-like_b-brl"/>
</dbReference>
<dbReference type="PANTHER" id="PTHR30157:SF0">
    <property type="entry name" value="NADPH-DEPENDENT FERRIC-CHELATE REDUCTASE"/>
    <property type="match status" value="1"/>
</dbReference>
<dbReference type="InterPro" id="IPR039261">
    <property type="entry name" value="FNR_nucleotide-bd"/>
</dbReference>
<dbReference type="Gene3D" id="2.40.30.10">
    <property type="entry name" value="Translation factors"/>
    <property type="match status" value="1"/>
</dbReference>
<dbReference type="InterPro" id="IPR039374">
    <property type="entry name" value="SIP_fam"/>
</dbReference>
<feature type="domain" description="FAD-binding FR-type" evidence="1">
    <location>
        <begin position="4"/>
        <end position="127"/>
    </location>
</feature>
<dbReference type="Pfam" id="PF04954">
    <property type="entry name" value="SIP"/>
    <property type="match status" value="1"/>
</dbReference>
<dbReference type="PROSITE" id="PS51384">
    <property type="entry name" value="FAD_FR"/>
    <property type="match status" value="1"/>
</dbReference>
<name>A0A561BU49_9ACTN</name>
<dbReference type="InterPro" id="IPR007037">
    <property type="entry name" value="SIP_rossman_dom"/>
</dbReference>
<protein>
    <submittedName>
        <fullName evidence="2">NADPH-dependent ferric siderophore reductase</fullName>
    </submittedName>
</protein>
<dbReference type="InterPro" id="IPR013113">
    <property type="entry name" value="SIP_FAD-bd"/>
</dbReference>
<dbReference type="GO" id="GO:0016491">
    <property type="term" value="F:oxidoreductase activity"/>
    <property type="evidence" value="ECO:0007669"/>
    <property type="project" value="InterPro"/>
</dbReference>
<dbReference type="PANTHER" id="PTHR30157">
    <property type="entry name" value="FERRIC REDUCTASE, NADPH-DEPENDENT"/>
    <property type="match status" value="1"/>
</dbReference>
<dbReference type="InterPro" id="IPR017927">
    <property type="entry name" value="FAD-bd_FR_type"/>
</dbReference>
<dbReference type="AlphaFoldDB" id="A0A561BU49"/>
<gene>
    <name evidence="2" type="ORF">FB561_3453</name>
</gene>
<dbReference type="SUPFAM" id="SSF63380">
    <property type="entry name" value="Riboflavin synthase domain-like"/>
    <property type="match status" value="1"/>
</dbReference>
<dbReference type="Pfam" id="PF08021">
    <property type="entry name" value="FAD_binding_9"/>
    <property type="match status" value="1"/>
</dbReference>
<proteinExistence type="predicted"/>
<organism evidence="2 3">
    <name type="scientific">Kribbella amoyensis</name>
    <dbReference type="NCBI Taxonomy" id="996641"/>
    <lineage>
        <taxon>Bacteria</taxon>
        <taxon>Bacillati</taxon>
        <taxon>Actinomycetota</taxon>
        <taxon>Actinomycetes</taxon>
        <taxon>Propionibacteriales</taxon>
        <taxon>Kribbellaceae</taxon>
        <taxon>Kribbella</taxon>
    </lineage>
</organism>
<accession>A0A561BU49</accession>
<evidence type="ECO:0000259" key="1">
    <source>
        <dbReference type="PROSITE" id="PS51384"/>
    </source>
</evidence>
<sequence length="251" mass="27056">MPVTAVVMGTVVAVRSLSPSFVTVSLAGCSGLETGGYDQRIKILLARPGQDEPVLPPADNWYGAYREMPDDVRPVMRTFTIRAQQGEVIDVEFALHGDTGPASAWARSAKPGSKLGIVGPEPSDEPKALQYRPDGPDWQLLVADETALPALTSIVENLPAGTDARVVVQVREPGDIREFGTAAELDVVWVVADDLAEAVRKVELPAGTPYAWVAGEAGVVREIRRYLTKELGWESAPHYFGGYWKTGQSEG</sequence>
<dbReference type="EMBL" id="VIVK01000001">
    <property type="protein sequence ID" value="TWD82323.1"/>
    <property type="molecule type" value="Genomic_DNA"/>
</dbReference>
<evidence type="ECO:0000313" key="2">
    <source>
        <dbReference type="EMBL" id="TWD82323.1"/>
    </source>
</evidence>